<dbReference type="HOGENOM" id="CLU_010194_2_9_1"/>
<dbReference type="OrthoDB" id="2102561at2759"/>
<evidence type="ECO:0008006" key="7">
    <source>
        <dbReference type="Google" id="ProtNLM"/>
    </source>
</evidence>
<gene>
    <name evidence="5" type="ORF">FOYG_02186</name>
</gene>
<dbReference type="EMBL" id="JH717840">
    <property type="protein sequence ID" value="EWY97328.1"/>
    <property type="molecule type" value="Genomic_DNA"/>
</dbReference>
<dbReference type="PANTHER" id="PTHR44169">
    <property type="entry name" value="NADPH-DEPENDENT 1-ACYLDIHYDROXYACETONE PHOSPHATE REDUCTASE"/>
    <property type="match status" value="1"/>
</dbReference>
<dbReference type="GO" id="GO:0005783">
    <property type="term" value="C:endoplasmic reticulum"/>
    <property type="evidence" value="ECO:0007669"/>
    <property type="project" value="TreeGrafter"/>
</dbReference>
<evidence type="ECO:0000256" key="4">
    <source>
        <dbReference type="RuleBase" id="RU000363"/>
    </source>
</evidence>
<dbReference type="InterPro" id="IPR020904">
    <property type="entry name" value="Sc_DH/Rdtase_CS"/>
</dbReference>
<accession>W9IQU3</accession>
<evidence type="ECO:0000256" key="1">
    <source>
        <dbReference type="ARBA" id="ARBA00006484"/>
    </source>
</evidence>
<comment type="similarity">
    <text evidence="1 4">Belongs to the short-chain dehydrogenases/reductases (SDR) family.</text>
</comment>
<name>W9IQU3_FUSOX</name>
<keyword evidence="3" id="KW-0560">Oxidoreductase</keyword>
<evidence type="ECO:0000256" key="3">
    <source>
        <dbReference type="ARBA" id="ARBA00023002"/>
    </source>
</evidence>
<dbReference type="InterPro" id="IPR002347">
    <property type="entry name" value="SDR_fam"/>
</dbReference>
<sequence length="291" mass="31695">MAKVKTEKTALITGCSDGGLGAALCMAFREQGHRVFATARNLEKMATLAAVDGITLLTLDVTSEESVEACAQQVATLTKGSLDILVNNAGRDYFQSLLDSTIEEAKGLFDTNVYAILRVIKSFLPLLRKSQNRPLIANNTSVSAVVPLPFNGVYNASKAAASMLTENLRIELSPLNIRVVELRTGAVSSNILTNRSVERNPSRRLPETSPYWVIRQHLERLSEGIAAETRITADQWAESVVIELLKNNVPIQNWKGGSVGLVWLSTFLPVGSLDNTLKKDSGLLEMENLAK</sequence>
<dbReference type="Proteomes" id="UP000030753">
    <property type="component" value="Unassembled WGS sequence"/>
</dbReference>
<dbReference type="Gene3D" id="3.40.50.720">
    <property type="entry name" value="NAD(P)-binding Rossmann-like Domain"/>
    <property type="match status" value="1"/>
</dbReference>
<evidence type="ECO:0000256" key="2">
    <source>
        <dbReference type="ARBA" id="ARBA00022857"/>
    </source>
</evidence>
<organism evidence="5 6">
    <name type="scientific">Fusarium oxysporum NRRL 32931</name>
    <dbReference type="NCBI Taxonomy" id="660029"/>
    <lineage>
        <taxon>Eukaryota</taxon>
        <taxon>Fungi</taxon>
        <taxon>Dikarya</taxon>
        <taxon>Ascomycota</taxon>
        <taxon>Pezizomycotina</taxon>
        <taxon>Sordariomycetes</taxon>
        <taxon>Hypocreomycetidae</taxon>
        <taxon>Hypocreales</taxon>
        <taxon>Nectriaceae</taxon>
        <taxon>Fusarium</taxon>
        <taxon>Fusarium oxysporum species complex</taxon>
    </lineage>
</organism>
<dbReference type="GO" id="GO:0000140">
    <property type="term" value="F:acylglycerone-phosphate reductase (NADP+) activity"/>
    <property type="evidence" value="ECO:0007669"/>
    <property type="project" value="TreeGrafter"/>
</dbReference>
<dbReference type="PRINTS" id="PR00080">
    <property type="entry name" value="SDRFAMILY"/>
</dbReference>
<dbReference type="PROSITE" id="PS00061">
    <property type="entry name" value="ADH_SHORT"/>
    <property type="match status" value="1"/>
</dbReference>
<evidence type="ECO:0000313" key="6">
    <source>
        <dbReference type="Proteomes" id="UP000030753"/>
    </source>
</evidence>
<reference evidence="5 6" key="1">
    <citation type="submission" date="2011-06" db="EMBL/GenBank/DDBJ databases">
        <title>The Genome Sequence of Fusarium oxysporum FOSC 3-a.</title>
        <authorList>
            <consortium name="The Broad Institute Genome Sequencing Platform"/>
            <person name="Ma L.-J."/>
            <person name="Gale L.R."/>
            <person name="Schwartz D.C."/>
            <person name="Zhou S."/>
            <person name="Corby-Kistler H."/>
            <person name="Young S.K."/>
            <person name="Zeng Q."/>
            <person name="Gargeya S."/>
            <person name="Fitzgerald M."/>
            <person name="Haas B."/>
            <person name="Abouelleil A."/>
            <person name="Alvarado L."/>
            <person name="Arachchi H.M."/>
            <person name="Berlin A."/>
            <person name="Brown A."/>
            <person name="Chapman S.B."/>
            <person name="Chen Z."/>
            <person name="Dunbar C."/>
            <person name="Freedman E."/>
            <person name="Gearin G."/>
            <person name="Gellesch M."/>
            <person name="Goldberg J."/>
            <person name="Griggs A."/>
            <person name="Gujja S."/>
            <person name="Heiman D."/>
            <person name="Howarth C."/>
            <person name="Larson L."/>
            <person name="Lui A."/>
            <person name="MacDonald P.J.P."/>
            <person name="Mehta T."/>
            <person name="Montmayeur A."/>
            <person name="Murphy C."/>
            <person name="Neiman D."/>
            <person name="Pearson M."/>
            <person name="Priest M."/>
            <person name="Roberts A."/>
            <person name="Saif S."/>
            <person name="Shea T."/>
            <person name="Shenoy N."/>
            <person name="Sisk P."/>
            <person name="Stolte C."/>
            <person name="Sykes S."/>
            <person name="Wortman J."/>
            <person name="Nusbaum C."/>
            <person name="Birren B."/>
        </authorList>
    </citation>
    <scope>NUCLEOTIDE SEQUENCE [LARGE SCALE GENOMIC DNA]</scope>
    <source>
        <strain evidence="6">FOSC 3-a</strain>
    </source>
</reference>
<dbReference type="GO" id="GO:0006654">
    <property type="term" value="P:phosphatidic acid biosynthetic process"/>
    <property type="evidence" value="ECO:0007669"/>
    <property type="project" value="TreeGrafter"/>
</dbReference>
<keyword evidence="2" id="KW-0521">NADP</keyword>
<dbReference type="GO" id="GO:0019433">
    <property type="term" value="P:triglyceride catabolic process"/>
    <property type="evidence" value="ECO:0007669"/>
    <property type="project" value="TreeGrafter"/>
</dbReference>
<evidence type="ECO:0000313" key="5">
    <source>
        <dbReference type="EMBL" id="EWY97328.1"/>
    </source>
</evidence>
<dbReference type="GO" id="GO:0005811">
    <property type="term" value="C:lipid droplet"/>
    <property type="evidence" value="ECO:0007669"/>
    <property type="project" value="TreeGrafter"/>
</dbReference>
<dbReference type="InterPro" id="IPR036291">
    <property type="entry name" value="NAD(P)-bd_dom_sf"/>
</dbReference>
<proteinExistence type="inferred from homology"/>
<dbReference type="PRINTS" id="PR00081">
    <property type="entry name" value="GDHRDH"/>
</dbReference>
<dbReference type="SUPFAM" id="SSF51735">
    <property type="entry name" value="NAD(P)-binding Rossmann-fold domains"/>
    <property type="match status" value="1"/>
</dbReference>
<protein>
    <recommendedName>
        <fullName evidence="7">Oxidoreductase</fullName>
    </recommendedName>
</protein>
<dbReference type="PANTHER" id="PTHR44169:SF6">
    <property type="entry name" value="NADPH-DEPENDENT 1-ACYLDIHYDROXYACETONE PHOSPHATE REDUCTASE"/>
    <property type="match status" value="1"/>
</dbReference>
<dbReference type="Pfam" id="PF00106">
    <property type="entry name" value="adh_short"/>
    <property type="match status" value="1"/>
</dbReference>
<dbReference type="GO" id="GO:0004806">
    <property type="term" value="F:triacylglycerol lipase activity"/>
    <property type="evidence" value="ECO:0007669"/>
    <property type="project" value="TreeGrafter"/>
</dbReference>
<dbReference type="AlphaFoldDB" id="W9IQU3"/>